<sequence length="138" mass="13825">MNIVNFTPGSALLGGACIGAGALLLLLVGGKIAGISGIVAGLGEPRERQWRGAFVLGLVGVPALLFLSGSVNAPSLASISSVKLMMGGLLVGLGTRLGSGCTSGHGICGIGRLSWRSLIATVWFMSVAMLVVSVFGDK</sequence>
<dbReference type="PANTHER" id="PTHR30574:SF1">
    <property type="entry name" value="SULPHUR TRANSPORT DOMAIN-CONTAINING PROTEIN"/>
    <property type="match status" value="1"/>
</dbReference>
<keyword evidence="7 9" id="KW-0472">Membrane</keyword>
<dbReference type="RefSeq" id="WP_198341858.1">
    <property type="nucleotide sequence ID" value="NZ_CP021376.1"/>
</dbReference>
<dbReference type="EMBL" id="CP021376">
    <property type="protein sequence ID" value="ART79530.1"/>
    <property type="molecule type" value="Genomic_DNA"/>
</dbReference>
<feature type="transmembrane region" description="Helical" evidence="9">
    <location>
        <begin position="12"/>
        <end position="40"/>
    </location>
</feature>
<dbReference type="Proteomes" id="UP000243793">
    <property type="component" value="Chromosome"/>
</dbReference>
<evidence type="ECO:0000256" key="7">
    <source>
        <dbReference type="ARBA" id="ARBA00023136"/>
    </source>
</evidence>
<dbReference type="GO" id="GO:0005886">
    <property type="term" value="C:plasma membrane"/>
    <property type="evidence" value="ECO:0007669"/>
    <property type="project" value="UniProtKB-SubCell"/>
</dbReference>
<keyword evidence="2" id="KW-0813">Transport</keyword>
<proteinExistence type="inferred from homology"/>
<evidence type="ECO:0000256" key="2">
    <source>
        <dbReference type="ARBA" id="ARBA00022448"/>
    </source>
</evidence>
<keyword evidence="5 9" id="KW-0812">Transmembrane</keyword>
<evidence type="ECO:0000256" key="8">
    <source>
        <dbReference type="ARBA" id="ARBA00035655"/>
    </source>
</evidence>
<feature type="transmembrane region" description="Helical" evidence="9">
    <location>
        <begin position="52"/>
        <end position="71"/>
    </location>
</feature>
<name>A0A1Y0CW04_9GAMM</name>
<reference evidence="11" key="1">
    <citation type="submission" date="2017-05" db="EMBL/GenBank/DDBJ databases">
        <authorList>
            <person name="Sung H."/>
        </authorList>
    </citation>
    <scope>NUCLEOTIDE SEQUENCE [LARGE SCALE GENOMIC DNA]</scope>
    <source>
        <strain evidence="11">AMac2203</strain>
    </source>
</reference>
<keyword evidence="6 9" id="KW-1133">Transmembrane helix</keyword>
<comment type="subcellular location">
    <subcellularLocation>
        <location evidence="1">Cell inner membrane</location>
        <topology evidence="1">Multi-pass membrane protein</topology>
    </subcellularLocation>
</comment>
<organism evidence="10 11">
    <name type="scientific">Oceanisphaera avium</name>
    <dbReference type="NCBI Taxonomy" id="1903694"/>
    <lineage>
        <taxon>Bacteria</taxon>
        <taxon>Pseudomonadati</taxon>
        <taxon>Pseudomonadota</taxon>
        <taxon>Gammaproteobacteria</taxon>
        <taxon>Aeromonadales</taxon>
        <taxon>Aeromonadaceae</taxon>
        <taxon>Oceanisphaera</taxon>
    </lineage>
</organism>
<dbReference type="AlphaFoldDB" id="A0A1Y0CW04"/>
<evidence type="ECO:0000256" key="3">
    <source>
        <dbReference type="ARBA" id="ARBA00022475"/>
    </source>
</evidence>
<evidence type="ECO:0000256" key="1">
    <source>
        <dbReference type="ARBA" id="ARBA00004429"/>
    </source>
</evidence>
<accession>A0A1Y0CW04</accession>
<keyword evidence="11" id="KW-1185">Reference proteome</keyword>
<dbReference type="KEGG" id="ocm:CBP12_04675"/>
<dbReference type="PANTHER" id="PTHR30574">
    <property type="entry name" value="INNER MEMBRANE PROTEIN YEDE"/>
    <property type="match status" value="1"/>
</dbReference>
<evidence type="ECO:0000256" key="6">
    <source>
        <dbReference type="ARBA" id="ARBA00022989"/>
    </source>
</evidence>
<evidence type="ECO:0000313" key="11">
    <source>
        <dbReference type="Proteomes" id="UP000243793"/>
    </source>
</evidence>
<keyword evidence="4" id="KW-0997">Cell inner membrane</keyword>
<comment type="similarity">
    <text evidence="8">Belongs to the TsuA/YedE (TC 9.B.102) family.</text>
</comment>
<gene>
    <name evidence="10" type="ORF">CBP12_04675</name>
</gene>
<evidence type="ECO:0008006" key="12">
    <source>
        <dbReference type="Google" id="ProtNLM"/>
    </source>
</evidence>
<evidence type="ECO:0000256" key="4">
    <source>
        <dbReference type="ARBA" id="ARBA00022519"/>
    </source>
</evidence>
<evidence type="ECO:0000256" key="5">
    <source>
        <dbReference type="ARBA" id="ARBA00022692"/>
    </source>
</evidence>
<protein>
    <recommendedName>
        <fullName evidence="12">Sulphur transport domain-containing protein</fullName>
    </recommendedName>
</protein>
<feature type="transmembrane region" description="Helical" evidence="9">
    <location>
        <begin position="118"/>
        <end position="136"/>
    </location>
</feature>
<evidence type="ECO:0000256" key="9">
    <source>
        <dbReference type="SAM" id="Phobius"/>
    </source>
</evidence>
<evidence type="ECO:0000313" key="10">
    <source>
        <dbReference type="EMBL" id="ART79530.1"/>
    </source>
</evidence>
<dbReference type="InterPro" id="IPR007272">
    <property type="entry name" value="Sulf_transp_TsuA/YedE"/>
</dbReference>
<keyword evidence="3" id="KW-1003">Cell membrane</keyword>